<keyword evidence="4" id="KW-0378">Hydrolase</keyword>
<dbReference type="EMBL" id="CP027228">
    <property type="protein sequence ID" value="AVM48236.1"/>
    <property type="molecule type" value="Genomic_DNA"/>
</dbReference>
<dbReference type="GO" id="GO:0004527">
    <property type="term" value="F:exonuclease activity"/>
    <property type="evidence" value="ECO:0007669"/>
    <property type="project" value="UniProtKB-KW"/>
</dbReference>
<dbReference type="PANTHER" id="PTHR30591:SF1">
    <property type="entry name" value="RECBCD ENZYME SUBUNIT RECC"/>
    <property type="match status" value="1"/>
</dbReference>
<keyword evidence="6" id="KW-0269">Exonuclease</keyword>
<dbReference type="Pfam" id="PF21445">
    <property type="entry name" value="ADDB_N"/>
    <property type="match status" value="1"/>
</dbReference>
<keyword evidence="7" id="KW-0067">ATP-binding</keyword>
<keyword evidence="9" id="KW-0234">DNA repair</keyword>
<keyword evidence="8" id="KW-0238">DNA-binding</keyword>
<evidence type="ECO:0000256" key="8">
    <source>
        <dbReference type="ARBA" id="ARBA00023125"/>
    </source>
</evidence>
<evidence type="ECO:0000256" key="5">
    <source>
        <dbReference type="ARBA" id="ARBA00022806"/>
    </source>
</evidence>
<dbReference type="GO" id="GO:0006281">
    <property type="term" value="P:DNA repair"/>
    <property type="evidence" value="ECO:0007669"/>
    <property type="project" value="UniProtKB-KW"/>
</dbReference>
<dbReference type="PANTHER" id="PTHR30591">
    <property type="entry name" value="RECBCD ENZYME SUBUNIT RECC"/>
    <property type="match status" value="1"/>
</dbReference>
<dbReference type="Pfam" id="PF12705">
    <property type="entry name" value="PDDEXK_1"/>
    <property type="match status" value="1"/>
</dbReference>
<dbReference type="InterPro" id="IPR038726">
    <property type="entry name" value="PDDEXK_AddAB-type"/>
</dbReference>
<dbReference type="GeneID" id="78391617"/>
<sequence length="1091" mass="124919">MLNLFMARECMNKEKFIYENIKGKTYVLVPNQYTLVAEEQALKYTCSACLLDIEILSLNRLGQRIMEEYGKENIEILDKYGRHMLLYKIIKSHKDELEVFKASAEQSGFIDMVNDFIADFKQQDCSLDELKYAIDSDSNSELLSHKLHELMLIIDEYESELEGRYIDSEDYISMYVSLIGESTLLDNHSVWVYGFDTLAPKSMDALIEMAKRVDVNIMVNISDFDLDNILIAALTSRADSAGVAISKEYVPDEYRAYGRETLDYLEENLFRTALSSRESVMKVPDEDTVNDEVRLVECANPFYEAESAASYIYELIRDKGYRMNDIAVICNDDSSRKPIIRRTFEEYGIPLFVDSRRTITDSMAARFIVSLLEFVLQGYRTSALFVMLKTELTSIEREDIEMLENYARNYKIRGNMWTRAFKYGHFEYTEEEFERLESTRNYIMEQVAKLREIAESSGTVAEFVFDLIKILEEEWELPSRLQAVSEAQAEEGYNEEAQNTAQSYEACVKILEQLAAVLGDETFDKTRSEEILQLYKKGLESVDIGIIPPALDGIIMGSMIRTRPGPLKAMVVLAANEGVLPMEPASEGIFSVDEKEFFKEHNFPIGHLDELKMTEENVAMYRLISKPYERLYMSWSLSDSEGQDCKPSSLVDAFRSALPSIKIHKDVISSGLDINVINNPKTAMRHLLNYLKGRRSLEHLADEKKAKMITDSIIAWYRKNDPETFDAAMNAARDDNSAEPISSVMAERLFARPHGDFSFSPTRIESFNHCPFKHFVSYGLRPREDREFSGSSREIGDIYHECIMRVSKKLETEGLWASITDEEIRNLVRATLEEIAGDYRDGLFASDGREQYRLERVARVCSRVAGNLAEQIRLGKVEKSYFEEEFKRGKLFAPIELEIDGKRIFIEGKIDRVDVFEGGDIRIIDYKTGSDKVDIEQMRCGYKMQLMVYMQGAKSEERKPAGVFYYNIKDVSVNVEGSKDASEVVDSELKKGLILNGLCIDEKDVIEEMPSSLLGSKKMIITRDLFESIEEDVCQSIHDISEQIVAGDVSISPTKKRTSSDNKGECTYCSYNSICRFDVTYRGNKYREVDG</sequence>
<dbReference type="AlphaFoldDB" id="A0A2S0L4P1"/>
<accession>A0A2S0L4P1</accession>
<evidence type="ECO:0000256" key="6">
    <source>
        <dbReference type="ARBA" id="ARBA00022839"/>
    </source>
</evidence>
<proteinExistence type="predicted"/>
<keyword evidence="1" id="KW-0540">Nuclease</keyword>
<dbReference type="PROSITE" id="PS51217">
    <property type="entry name" value="UVRD_HELICASE_CTER"/>
    <property type="match status" value="1"/>
</dbReference>
<dbReference type="OrthoDB" id="9758506at2"/>
<evidence type="ECO:0000259" key="10">
    <source>
        <dbReference type="PROSITE" id="PS51217"/>
    </source>
</evidence>
<dbReference type="Proteomes" id="UP000237883">
    <property type="component" value="Chromosome"/>
</dbReference>
<evidence type="ECO:0000313" key="11">
    <source>
        <dbReference type="EMBL" id="AVM48236.1"/>
    </source>
</evidence>
<evidence type="ECO:0000256" key="7">
    <source>
        <dbReference type="ARBA" id="ARBA00022840"/>
    </source>
</evidence>
<evidence type="ECO:0000256" key="3">
    <source>
        <dbReference type="ARBA" id="ARBA00022763"/>
    </source>
</evidence>
<dbReference type="SUPFAM" id="SSF52540">
    <property type="entry name" value="P-loop containing nucleoside triphosphate hydrolases"/>
    <property type="match status" value="1"/>
</dbReference>
<organism evidence="11 12">
    <name type="scientific">Mogibacterium diversum</name>
    <dbReference type="NCBI Taxonomy" id="114527"/>
    <lineage>
        <taxon>Bacteria</taxon>
        <taxon>Bacillati</taxon>
        <taxon>Bacillota</taxon>
        <taxon>Clostridia</taxon>
        <taxon>Peptostreptococcales</taxon>
        <taxon>Anaerovoracaceae</taxon>
        <taxon>Mogibacterium</taxon>
    </lineage>
</organism>
<dbReference type="Gene3D" id="3.90.320.10">
    <property type="match status" value="1"/>
</dbReference>
<dbReference type="KEGG" id="mdv:C5Q96_04995"/>
<protein>
    <recommendedName>
        <fullName evidence="10">UvrD-like helicase C-terminal domain-containing protein</fullName>
    </recommendedName>
</protein>
<evidence type="ECO:0000256" key="2">
    <source>
        <dbReference type="ARBA" id="ARBA00022741"/>
    </source>
</evidence>
<dbReference type="InterPro" id="IPR014017">
    <property type="entry name" value="DNA_helicase_UvrD-like_C"/>
</dbReference>
<reference evidence="12" key="1">
    <citation type="submission" date="2018-02" db="EMBL/GenBank/DDBJ databases">
        <authorList>
            <person name="Holder M.E."/>
            <person name="Ajami N.J."/>
            <person name="Petrosino J.F."/>
        </authorList>
    </citation>
    <scope>NUCLEOTIDE SEQUENCE [LARGE SCALE GENOMIC DNA]</scope>
    <source>
        <strain evidence="12">CCUG 47132</strain>
    </source>
</reference>
<evidence type="ECO:0000256" key="4">
    <source>
        <dbReference type="ARBA" id="ARBA00022801"/>
    </source>
</evidence>
<evidence type="ECO:0000256" key="9">
    <source>
        <dbReference type="ARBA" id="ARBA00023204"/>
    </source>
</evidence>
<dbReference type="GO" id="GO:0005524">
    <property type="term" value="F:ATP binding"/>
    <property type="evidence" value="ECO:0007669"/>
    <property type="project" value="UniProtKB-KW"/>
</dbReference>
<dbReference type="Gene3D" id="3.40.50.300">
    <property type="entry name" value="P-loop containing nucleotide triphosphate hydrolases"/>
    <property type="match status" value="3"/>
</dbReference>
<dbReference type="RefSeq" id="WP_106057309.1">
    <property type="nucleotide sequence ID" value="NZ_CP027228.1"/>
</dbReference>
<keyword evidence="3" id="KW-0227">DNA damage</keyword>
<dbReference type="GO" id="GO:0004386">
    <property type="term" value="F:helicase activity"/>
    <property type="evidence" value="ECO:0007669"/>
    <property type="project" value="UniProtKB-KW"/>
</dbReference>
<dbReference type="InterPro" id="IPR049035">
    <property type="entry name" value="ADDB_N"/>
</dbReference>
<keyword evidence="2" id="KW-0547">Nucleotide-binding</keyword>
<name>A0A2S0L4P1_9FIRM</name>
<keyword evidence="5" id="KW-0347">Helicase</keyword>
<gene>
    <name evidence="11" type="ORF">C5Q96_04995</name>
</gene>
<evidence type="ECO:0000256" key="1">
    <source>
        <dbReference type="ARBA" id="ARBA00022722"/>
    </source>
</evidence>
<dbReference type="InterPro" id="IPR011604">
    <property type="entry name" value="PDDEXK-like_dom_sf"/>
</dbReference>
<dbReference type="InterPro" id="IPR027417">
    <property type="entry name" value="P-loop_NTPase"/>
</dbReference>
<dbReference type="GO" id="GO:0003677">
    <property type="term" value="F:DNA binding"/>
    <property type="evidence" value="ECO:0007669"/>
    <property type="project" value="UniProtKB-KW"/>
</dbReference>
<keyword evidence="12" id="KW-1185">Reference proteome</keyword>
<dbReference type="GO" id="GO:0006310">
    <property type="term" value="P:DNA recombination"/>
    <property type="evidence" value="ECO:0007669"/>
    <property type="project" value="TreeGrafter"/>
</dbReference>
<evidence type="ECO:0000313" key="12">
    <source>
        <dbReference type="Proteomes" id="UP000237883"/>
    </source>
</evidence>
<feature type="domain" description="UvrD-like helicase C-terminal" evidence="10">
    <location>
        <begin position="260"/>
        <end position="577"/>
    </location>
</feature>